<evidence type="ECO:0000313" key="1">
    <source>
        <dbReference type="EMBL" id="KAG9194362.1"/>
    </source>
</evidence>
<organism evidence="1 2">
    <name type="scientific">Alternaria panax</name>
    <dbReference type="NCBI Taxonomy" id="48097"/>
    <lineage>
        <taxon>Eukaryota</taxon>
        <taxon>Fungi</taxon>
        <taxon>Dikarya</taxon>
        <taxon>Ascomycota</taxon>
        <taxon>Pezizomycotina</taxon>
        <taxon>Dothideomycetes</taxon>
        <taxon>Pleosporomycetidae</taxon>
        <taxon>Pleosporales</taxon>
        <taxon>Pleosporineae</taxon>
        <taxon>Pleosporaceae</taxon>
        <taxon>Alternaria</taxon>
        <taxon>Alternaria sect. Panax</taxon>
    </lineage>
</organism>
<dbReference type="AlphaFoldDB" id="A0AAD4NTV6"/>
<name>A0AAD4NTV6_9PLEO</name>
<accession>A0AAD4NTV6</accession>
<evidence type="ECO:0000313" key="2">
    <source>
        <dbReference type="Proteomes" id="UP001199106"/>
    </source>
</evidence>
<dbReference type="PANTHER" id="PTHR31630">
    <property type="entry name" value="PHYTANOYL-COA DIOXYGENASE-RELATED-RELATED"/>
    <property type="match status" value="1"/>
</dbReference>
<proteinExistence type="predicted"/>
<gene>
    <name evidence="1" type="ORF">G6011_04397</name>
</gene>
<sequence length="156" mass="17944">MAPRAEEPNPDSGVDLISYDGTVYGDGRDDFHKNGTVIMKGAISPERAECYKQKQIECLQSFGPGFDPNAESTWTQEHVPVSFKGGMYFAYSSTHEKFVCGKLYAEFFREQMEQDSHEDKPPEEEDFKDLFIFKEEDVKCFQDWGCTLEKVNLDPW</sequence>
<dbReference type="PANTHER" id="PTHR31630:SF6">
    <property type="entry name" value="PHYTANOYL-COA DIOXYGENASE-RELATED"/>
    <property type="match status" value="1"/>
</dbReference>
<comment type="caution">
    <text evidence="1">The sequence shown here is derived from an EMBL/GenBank/DDBJ whole genome shotgun (WGS) entry which is preliminary data.</text>
</comment>
<reference evidence="1" key="1">
    <citation type="submission" date="2021-07" db="EMBL/GenBank/DDBJ databases">
        <title>Genome Resource of American Ginseng Black Spot Pathogen Alternaria panax.</title>
        <authorList>
            <person name="Qiu C."/>
            <person name="Wang W."/>
            <person name="Liu Z."/>
        </authorList>
    </citation>
    <scope>NUCLEOTIDE SEQUENCE</scope>
    <source>
        <strain evidence="1">BNCC115425</strain>
    </source>
</reference>
<protein>
    <submittedName>
        <fullName evidence="1">Uncharacterized protein</fullName>
    </submittedName>
</protein>
<dbReference type="SUPFAM" id="SSF51197">
    <property type="entry name" value="Clavaminate synthase-like"/>
    <property type="match status" value="1"/>
</dbReference>
<dbReference type="EMBL" id="JAANER010000002">
    <property type="protein sequence ID" value="KAG9194362.1"/>
    <property type="molecule type" value="Genomic_DNA"/>
</dbReference>
<dbReference type="Proteomes" id="UP001199106">
    <property type="component" value="Unassembled WGS sequence"/>
</dbReference>
<keyword evidence="2" id="KW-1185">Reference proteome</keyword>